<evidence type="ECO:0000259" key="4">
    <source>
        <dbReference type="Pfam" id="PF07521"/>
    </source>
</evidence>
<gene>
    <name evidence="7" type="ORF">K668_03655</name>
</gene>
<keyword evidence="2" id="KW-0378">Hydrolase</keyword>
<reference evidence="7 8" key="1">
    <citation type="submission" date="2013-04" db="EMBL/GenBank/DDBJ databases">
        <authorList>
            <person name="Lin L."/>
            <person name="Zeng Z."/>
            <person name="Xie J."/>
            <person name="Luo L."/>
            <person name="Yang Z."/>
            <person name="Liang W."/>
            <person name="Lin H."/>
            <person name="Dong C."/>
            <person name="Sun Y."/>
        </authorList>
    </citation>
    <scope>NUCLEOTIDE SEQUENCE [LARGE SCALE GENOMIC DNA]</scope>
    <source>
        <strain evidence="7 8">CQ-W70</strain>
    </source>
</reference>
<dbReference type="Proteomes" id="UP000027182">
    <property type="component" value="Chromosome"/>
</dbReference>
<dbReference type="PANTHER" id="PTHR43694">
    <property type="entry name" value="RIBONUCLEASE J"/>
    <property type="match status" value="1"/>
</dbReference>
<dbReference type="InterPro" id="IPR011108">
    <property type="entry name" value="RMMBL"/>
</dbReference>
<evidence type="ECO:0000256" key="3">
    <source>
        <dbReference type="ARBA" id="ARBA00022833"/>
    </source>
</evidence>
<name>A0A059Y9C6_MYCBV</name>
<dbReference type="GO" id="GO:0016787">
    <property type="term" value="F:hydrolase activity"/>
    <property type="evidence" value="ECO:0007669"/>
    <property type="project" value="UniProtKB-KW"/>
</dbReference>
<dbReference type="InterPro" id="IPR055132">
    <property type="entry name" value="RNase_J_b_CASP"/>
</dbReference>
<dbReference type="PATRIC" id="fig|1316930.3.peg.746"/>
<evidence type="ECO:0000256" key="1">
    <source>
        <dbReference type="ARBA" id="ARBA00022723"/>
    </source>
</evidence>
<dbReference type="Pfam" id="PF22505">
    <property type="entry name" value="RNase_J_b_CASP"/>
    <property type="match status" value="1"/>
</dbReference>
<dbReference type="AlphaFoldDB" id="A0A059Y9C6"/>
<dbReference type="HOGENOM" id="CLU_008727_3_2_14"/>
<dbReference type="RefSeq" id="WP_013456320.1">
    <property type="nucleotide sequence ID" value="NZ_CP005933.1"/>
</dbReference>
<dbReference type="KEGG" id="mbq:K668_03655"/>
<dbReference type="InterPro" id="IPR036866">
    <property type="entry name" value="RibonucZ/Hydroxyglut_hydro"/>
</dbReference>
<feature type="domain" description="Zn-dependent metallo-hydrolase RNA specificity" evidence="4">
    <location>
        <begin position="357"/>
        <end position="411"/>
    </location>
</feature>
<sequence>MNHINIFALGGLDENGKNCYVFETFDDKGENKKIYVINSGAKIPINSNNKIDTLIPNFNYLIKNKDAIQGVFVTDVKNDSFSALPWLLMKMPTVPVFTSKFNKVLIMERLSKYKLDLKKVKINILDRPTKIGDIFVNPIELAGSMPGHIGLDFITPSGDYLFMFNFVEANLGIYGSLDFDEMPRKFFAKRKIKALIVDSGNSNQNCRAADKIILPRSVREAFFSAKPNERIIVGAYDEEMYSISQILDFAYEAKRPVIAYGKTYGQVLSLIKSVVPDLKLPKILDYKYANKVKNAVILVTGTVERLHSRFARITDNNDVYLKLQESDTVIMIAPAINGLESLEAVVLDDIARVSPKVMELNNFEFFHHHPAREDLAKLINILKPEYVVPAQGLYRYLQDAQRYIVKNVGFNPKNVLLLQNGQIAHFDNGKLGSYKRKIKEVGDVIVDGFGVGDINTEVLNEREVLGREGVVLVAVRYNPIKKKLIGKIQINTVGVISKDEKSEANDLVKSTLLNVIESKKFESLREFQNVCRQAIRKKIFKIYSKEPIVVVSVVAAQ</sequence>
<dbReference type="PANTHER" id="PTHR43694:SF1">
    <property type="entry name" value="RIBONUCLEASE J"/>
    <property type="match status" value="1"/>
</dbReference>
<dbReference type="Pfam" id="PF17770">
    <property type="entry name" value="RNase_J_C"/>
    <property type="match status" value="1"/>
</dbReference>
<feature type="domain" description="Ribonuclease J beta-CASP" evidence="6">
    <location>
        <begin position="229"/>
        <end position="341"/>
    </location>
</feature>
<dbReference type="Gene3D" id="3.60.15.10">
    <property type="entry name" value="Ribonuclease Z/Hydroxyacylglutathione hydrolase-like"/>
    <property type="match status" value="1"/>
</dbReference>
<dbReference type="InterPro" id="IPR042173">
    <property type="entry name" value="RNase_J_2"/>
</dbReference>
<dbReference type="InterPro" id="IPR041636">
    <property type="entry name" value="RNase_J_C"/>
</dbReference>
<dbReference type="GO" id="GO:0046872">
    <property type="term" value="F:metal ion binding"/>
    <property type="evidence" value="ECO:0007669"/>
    <property type="project" value="UniProtKB-KW"/>
</dbReference>
<proteinExistence type="predicted"/>
<evidence type="ECO:0000313" key="7">
    <source>
        <dbReference type="EMBL" id="AIA34301.1"/>
    </source>
</evidence>
<dbReference type="SUPFAM" id="SSF56281">
    <property type="entry name" value="Metallo-hydrolase/oxidoreductase"/>
    <property type="match status" value="1"/>
</dbReference>
<evidence type="ECO:0000256" key="2">
    <source>
        <dbReference type="ARBA" id="ARBA00022801"/>
    </source>
</evidence>
<accession>A0A059Y9C6</accession>
<organism evidence="7 8">
    <name type="scientific">Mycoplasmopsis bovis CQ-W70</name>
    <dbReference type="NCBI Taxonomy" id="1316930"/>
    <lineage>
        <taxon>Bacteria</taxon>
        <taxon>Bacillati</taxon>
        <taxon>Mycoplasmatota</taxon>
        <taxon>Mycoplasmoidales</taxon>
        <taxon>Metamycoplasmataceae</taxon>
        <taxon>Mycoplasmopsis</taxon>
    </lineage>
</organism>
<dbReference type="Pfam" id="PF07521">
    <property type="entry name" value="RMMBL"/>
    <property type="match status" value="1"/>
</dbReference>
<protein>
    <submittedName>
        <fullName evidence="7">Uncharacterized protein</fullName>
    </submittedName>
</protein>
<evidence type="ECO:0000259" key="6">
    <source>
        <dbReference type="Pfam" id="PF22505"/>
    </source>
</evidence>
<keyword evidence="3" id="KW-0862">Zinc</keyword>
<evidence type="ECO:0000313" key="8">
    <source>
        <dbReference type="Proteomes" id="UP000027182"/>
    </source>
</evidence>
<dbReference type="Gene3D" id="3.40.50.10710">
    <property type="entry name" value="Metallo-hydrolase/oxidoreductase"/>
    <property type="match status" value="1"/>
</dbReference>
<keyword evidence="1" id="KW-0479">Metal-binding</keyword>
<dbReference type="GeneID" id="31508118"/>
<evidence type="ECO:0000259" key="5">
    <source>
        <dbReference type="Pfam" id="PF17770"/>
    </source>
</evidence>
<dbReference type="EMBL" id="CP005933">
    <property type="protein sequence ID" value="AIA34301.1"/>
    <property type="molecule type" value="Genomic_DNA"/>
</dbReference>
<dbReference type="Gene3D" id="3.10.20.580">
    <property type="match status" value="1"/>
</dbReference>
<feature type="domain" description="Ribonuclease J C-terminal" evidence="5">
    <location>
        <begin position="458"/>
        <end position="554"/>
    </location>
</feature>